<evidence type="ECO:0000313" key="2">
    <source>
        <dbReference type="Proteomes" id="UP000799777"/>
    </source>
</evidence>
<sequence>MGTSDAAQIPKLSSDSSNFKKWKAAIEIYACMLDAEDILDGSLPVPPIPYYNGLVPDTEEIDITTIILGSDEHNKKMNDIKVYNESKEGINKPIIEKANQMLTTLKAWKKMAASLDIALLQTLLPDIWQAEEVLRRLEEEGLNEESSA</sequence>
<organism evidence="1 2">
    <name type="scientific">Setomelanomma holmii</name>
    <dbReference type="NCBI Taxonomy" id="210430"/>
    <lineage>
        <taxon>Eukaryota</taxon>
        <taxon>Fungi</taxon>
        <taxon>Dikarya</taxon>
        <taxon>Ascomycota</taxon>
        <taxon>Pezizomycotina</taxon>
        <taxon>Dothideomycetes</taxon>
        <taxon>Pleosporomycetidae</taxon>
        <taxon>Pleosporales</taxon>
        <taxon>Pleosporineae</taxon>
        <taxon>Phaeosphaeriaceae</taxon>
        <taxon>Setomelanomma</taxon>
    </lineage>
</organism>
<dbReference type="Proteomes" id="UP000799777">
    <property type="component" value="Unassembled WGS sequence"/>
</dbReference>
<name>A0A9P4H0J2_9PLEO</name>
<gene>
    <name evidence="1" type="ORF">EK21DRAFT_117220</name>
</gene>
<protein>
    <submittedName>
        <fullName evidence="1">Uncharacterized protein</fullName>
    </submittedName>
</protein>
<accession>A0A9P4H0J2</accession>
<dbReference type="AlphaFoldDB" id="A0A9P4H0J2"/>
<reference evidence="1" key="1">
    <citation type="journal article" date="2020" name="Stud. Mycol.">
        <title>101 Dothideomycetes genomes: a test case for predicting lifestyles and emergence of pathogens.</title>
        <authorList>
            <person name="Haridas S."/>
            <person name="Albert R."/>
            <person name="Binder M."/>
            <person name="Bloem J."/>
            <person name="Labutti K."/>
            <person name="Salamov A."/>
            <person name="Andreopoulos B."/>
            <person name="Baker S."/>
            <person name="Barry K."/>
            <person name="Bills G."/>
            <person name="Bluhm B."/>
            <person name="Cannon C."/>
            <person name="Castanera R."/>
            <person name="Culley D."/>
            <person name="Daum C."/>
            <person name="Ezra D."/>
            <person name="Gonzalez J."/>
            <person name="Henrissat B."/>
            <person name="Kuo A."/>
            <person name="Liang C."/>
            <person name="Lipzen A."/>
            <person name="Lutzoni F."/>
            <person name="Magnuson J."/>
            <person name="Mondo S."/>
            <person name="Nolan M."/>
            <person name="Ohm R."/>
            <person name="Pangilinan J."/>
            <person name="Park H.-J."/>
            <person name="Ramirez L."/>
            <person name="Alfaro M."/>
            <person name="Sun H."/>
            <person name="Tritt A."/>
            <person name="Yoshinaga Y."/>
            <person name="Zwiers L.-H."/>
            <person name="Turgeon B."/>
            <person name="Goodwin S."/>
            <person name="Spatafora J."/>
            <person name="Crous P."/>
            <person name="Grigoriev I."/>
        </authorList>
    </citation>
    <scope>NUCLEOTIDE SEQUENCE</scope>
    <source>
        <strain evidence="1">CBS 110217</strain>
    </source>
</reference>
<proteinExistence type="predicted"/>
<evidence type="ECO:0000313" key="1">
    <source>
        <dbReference type="EMBL" id="KAF2025024.1"/>
    </source>
</evidence>
<comment type="caution">
    <text evidence="1">The sequence shown here is derived from an EMBL/GenBank/DDBJ whole genome shotgun (WGS) entry which is preliminary data.</text>
</comment>
<dbReference type="EMBL" id="ML978277">
    <property type="protein sequence ID" value="KAF2025024.1"/>
    <property type="molecule type" value="Genomic_DNA"/>
</dbReference>
<dbReference type="OrthoDB" id="3725657at2759"/>
<keyword evidence="2" id="KW-1185">Reference proteome</keyword>